<accession>A0ABY4EZV0</accession>
<organism evidence="1 2">
    <name type="scientific">Gracilibacillus caseinilyticus</name>
    <dbReference type="NCBI Taxonomy" id="2932256"/>
    <lineage>
        <taxon>Bacteria</taxon>
        <taxon>Bacillati</taxon>
        <taxon>Bacillota</taxon>
        <taxon>Bacilli</taxon>
        <taxon>Bacillales</taxon>
        <taxon>Bacillaceae</taxon>
        <taxon>Gracilibacillus</taxon>
    </lineage>
</organism>
<dbReference type="EMBL" id="CP095072">
    <property type="protein sequence ID" value="UOQ49928.1"/>
    <property type="molecule type" value="Genomic_DNA"/>
</dbReference>
<gene>
    <name evidence="1" type="ORF">MUN88_07655</name>
</gene>
<protein>
    <recommendedName>
        <fullName evidence="3">Stage III sporulation protein AB</fullName>
    </recommendedName>
</protein>
<keyword evidence="2" id="KW-1185">Reference proteome</keyword>
<proteinExistence type="predicted"/>
<evidence type="ECO:0000313" key="1">
    <source>
        <dbReference type="EMBL" id="UOQ49928.1"/>
    </source>
</evidence>
<dbReference type="Proteomes" id="UP000831782">
    <property type="component" value="Chromosome"/>
</dbReference>
<evidence type="ECO:0000313" key="2">
    <source>
        <dbReference type="Proteomes" id="UP000831782"/>
    </source>
</evidence>
<evidence type="ECO:0008006" key="3">
    <source>
        <dbReference type="Google" id="ProtNLM"/>
    </source>
</evidence>
<dbReference type="RefSeq" id="WP_244722941.1">
    <property type="nucleotide sequence ID" value="NZ_CP095072.1"/>
</dbReference>
<reference evidence="1 2" key="1">
    <citation type="submission" date="2022-04" db="EMBL/GenBank/DDBJ databases">
        <title>Gracilibacillus sp. isolated from saltern.</title>
        <authorList>
            <person name="Won M."/>
            <person name="Lee C.-M."/>
            <person name="Woen H.-Y."/>
            <person name="Kwon S.-W."/>
        </authorList>
    </citation>
    <scope>NUCLEOTIDE SEQUENCE [LARGE SCALE GENOMIC DNA]</scope>
    <source>
        <strain evidence="1 2">SSWR10-1</strain>
    </source>
</reference>
<sequence length="187" mass="20257">MLKKYSEKGVLIFCSVLLMFTVFTPIASAKSSEVTLTNEEKQLAADLEYIFETAATEENGIYTLDEDLVIEKFGEEALPAIQAFIKMTNGEELTESDLVGVPQPTGLTSPSTGDFSTQSYTSCVTDKIIDFTGIGFLTGGMYELIEQKAWKKLSVQIIKVVGKNAVRGGAVGLAASLAWFSVRCIGE</sequence>
<name>A0ABY4EZV0_9BACI</name>